<reference evidence="1 2" key="1">
    <citation type="submission" date="2024-04" db="EMBL/GenBank/DDBJ databases">
        <title>Draft genome sequence of Pseudophaeobacter arcticus NBRC 116598.</title>
        <authorList>
            <person name="Miyakawa T."/>
            <person name="Kusuya Y."/>
            <person name="Miura T."/>
        </authorList>
    </citation>
    <scope>NUCLEOTIDE SEQUENCE [LARGE SCALE GENOMIC DNA]</scope>
    <source>
        <strain evidence="1 2">SU-CL00105</strain>
    </source>
</reference>
<evidence type="ECO:0000313" key="1">
    <source>
        <dbReference type="EMBL" id="GAA6198039.1"/>
    </source>
</evidence>
<dbReference type="Proteomes" id="UP001441944">
    <property type="component" value="Unassembled WGS sequence"/>
</dbReference>
<accession>A0ABQ0AQA8</accession>
<proteinExistence type="predicted"/>
<gene>
    <name evidence="1" type="ORF">NBRC116598_34840</name>
</gene>
<dbReference type="EMBL" id="BAABWU010000017">
    <property type="protein sequence ID" value="GAA6198039.1"/>
    <property type="molecule type" value="Genomic_DNA"/>
</dbReference>
<organism evidence="1 2">
    <name type="scientific">Pseudophaeobacter arcticus</name>
    <dbReference type="NCBI Taxonomy" id="385492"/>
    <lineage>
        <taxon>Bacteria</taxon>
        <taxon>Pseudomonadati</taxon>
        <taxon>Pseudomonadota</taxon>
        <taxon>Alphaproteobacteria</taxon>
        <taxon>Rhodobacterales</taxon>
        <taxon>Paracoccaceae</taxon>
        <taxon>Pseudophaeobacter</taxon>
    </lineage>
</organism>
<evidence type="ECO:0008006" key="3">
    <source>
        <dbReference type="Google" id="ProtNLM"/>
    </source>
</evidence>
<name>A0ABQ0AQA8_9RHOB</name>
<dbReference type="InterPro" id="IPR027417">
    <property type="entry name" value="P-loop_NTPase"/>
</dbReference>
<dbReference type="SUPFAM" id="SSF52540">
    <property type="entry name" value="P-loop containing nucleoside triphosphate hydrolases"/>
    <property type="match status" value="1"/>
</dbReference>
<dbReference type="RefSeq" id="WP_348157818.1">
    <property type="nucleotide sequence ID" value="NZ_BAABWU010000017.1"/>
</dbReference>
<sequence length="242" mass="27940">MKIFLHIGDSRTGTTTFQSMMMANRDVLLKHGIDYPRIALLHPEKGIAQHQLPFSLLPQWPEFAPKAQIDRDEIWGKLKTYLQDTEEEAVLLSSEAFSSLSGDAVRFVKDFFAGHDVVPIFVYRDAKEWRRSMMEHLVKTGQARSIPEEQGNVQDKGLKKQQAWSEFFDVNVIEYGPDCLENILQVLGVGLDEMAQVERRNRQQDQVLMKLLKKLNKIPLVDGNRTQLNKTIINWYNREIKG</sequence>
<evidence type="ECO:0000313" key="2">
    <source>
        <dbReference type="Proteomes" id="UP001441944"/>
    </source>
</evidence>
<keyword evidence="2" id="KW-1185">Reference proteome</keyword>
<protein>
    <recommendedName>
        <fullName evidence="3">Sulfotransferase family protein</fullName>
    </recommendedName>
</protein>
<comment type="caution">
    <text evidence="1">The sequence shown here is derived from an EMBL/GenBank/DDBJ whole genome shotgun (WGS) entry which is preliminary data.</text>
</comment>
<dbReference type="Gene3D" id="3.40.50.300">
    <property type="entry name" value="P-loop containing nucleotide triphosphate hydrolases"/>
    <property type="match status" value="1"/>
</dbReference>